<dbReference type="AlphaFoldDB" id="A0A645CXW1"/>
<accession>A0A645CXW1</accession>
<comment type="similarity">
    <text evidence="1">Belongs to the LysR transcriptional regulatory family.</text>
</comment>
<dbReference type="PANTHER" id="PTHR30537:SF3">
    <property type="entry name" value="TRANSCRIPTIONAL REGULATORY PROTEIN"/>
    <property type="match status" value="1"/>
</dbReference>
<dbReference type="InterPro" id="IPR058163">
    <property type="entry name" value="LysR-type_TF_proteobact-type"/>
</dbReference>
<evidence type="ECO:0000313" key="3">
    <source>
        <dbReference type="EMBL" id="MPM81532.1"/>
    </source>
</evidence>
<dbReference type="GO" id="GO:0043565">
    <property type="term" value="F:sequence-specific DNA binding"/>
    <property type="evidence" value="ECO:0007669"/>
    <property type="project" value="TreeGrafter"/>
</dbReference>
<feature type="domain" description="LysR substrate-binding" evidence="2">
    <location>
        <begin position="3"/>
        <end position="142"/>
    </location>
</feature>
<organism evidence="3">
    <name type="scientific">bioreactor metagenome</name>
    <dbReference type="NCBI Taxonomy" id="1076179"/>
    <lineage>
        <taxon>unclassified sequences</taxon>
        <taxon>metagenomes</taxon>
        <taxon>ecological metagenomes</taxon>
    </lineage>
</organism>
<dbReference type="Gene3D" id="3.40.190.290">
    <property type="match status" value="1"/>
</dbReference>
<evidence type="ECO:0000256" key="1">
    <source>
        <dbReference type="ARBA" id="ARBA00009437"/>
    </source>
</evidence>
<name>A0A645CXW1_9ZZZZ</name>
<dbReference type="GO" id="GO:0003700">
    <property type="term" value="F:DNA-binding transcription factor activity"/>
    <property type="evidence" value="ECO:0007669"/>
    <property type="project" value="TreeGrafter"/>
</dbReference>
<proteinExistence type="inferred from homology"/>
<dbReference type="PANTHER" id="PTHR30537">
    <property type="entry name" value="HTH-TYPE TRANSCRIPTIONAL REGULATOR"/>
    <property type="match status" value="1"/>
</dbReference>
<comment type="caution">
    <text evidence="3">The sequence shown here is derived from an EMBL/GenBank/DDBJ whole genome shotgun (WGS) entry which is preliminary data.</text>
</comment>
<dbReference type="Pfam" id="PF03466">
    <property type="entry name" value="LysR_substrate"/>
    <property type="match status" value="1"/>
</dbReference>
<sequence>MFRPTQDALIARHVGTIELGLHAHQRYLERHGTPRSVSDLQHHALIGFDRETAFIRQMQPRFKGFTREQFALRADSDLAQIAATRAGLGIGVMHAPLAAQNAQLSRVLPRQFAVPLDTWIVMHHDLRDSPRCAVTFAALAEGLSGYITGASQPGT</sequence>
<dbReference type="EMBL" id="VSSQ01030853">
    <property type="protein sequence ID" value="MPM81532.1"/>
    <property type="molecule type" value="Genomic_DNA"/>
</dbReference>
<reference evidence="3" key="1">
    <citation type="submission" date="2019-08" db="EMBL/GenBank/DDBJ databases">
        <authorList>
            <person name="Kucharzyk K."/>
            <person name="Murdoch R.W."/>
            <person name="Higgins S."/>
            <person name="Loffler F."/>
        </authorList>
    </citation>
    <scope>NUCLEOTIDE SEQUENCE</scope>
</reference>
<protein>
    <recommendedName>
        <fullName evidence="2">LysR substrate-binding domain-containing protein</fullName>
    </recommendedName>
</protein>
<evidence type="ECO:0000259" key="2">
    <source>
        <dbReference type="Pfam" id="PF03466"/>
    </source>
</evidence>
<dbReference type="SUPFAM" id="SSF53850">
    <property type="entry name" value="Periplasmic binding protein-like II"/>
    <property type="match status" value="1"/>
</dbReference>
<dbReference type="InterPro" id="IPR005119">
    <property type="entry name" value="LysR_subst-bd"/>
</dbReference>
<dbReference type="GO" id="GO:0006351">
    <property type="term" value="P:DNA-templated transcription"/>
    <property type="evidence" value="ECO:0007669"/>
    <property type="project" value="TreeGrafter"/>
</dbReference>
<gene>
    <name evidence="3" type="ORF">SDC9_128586</name>
</gene>